<keyword evidence="3" id="KW-0472">Membrane</keyword>
<dbReference type="Proteomes" id="UP000664034">
    <property type="component" value="Unassembled WGS sequence"/>
</dbReference>
<dbReference type="SUPFAM" id="SSF143243">
    <property type="entry name" value="Nqo5-like"/>
    <property type="match status" value="1"/>
</dbReference>
<accession>A0A939GH34</accession>
<keyword evidence="3" id="KW-1003">Cell membrane</keyword>
<comment type="subunit">
    <text evidence="3">NDH-1 is composed of 14 different subunits. Subunits NuoB, C, D, E, F, and G constitute the peripheral sector of the complex.</text>
</comment>
<dbReference type="GO" id="GO:0048038">
    <property type="term" value="F:quinone binding"/>
    <property type="evidence" value="ECO:0007669"/>
    <property type="project" value="UniProtKB-KW"/>
</dbReference>
<dbReference type="PROSITE" id="PS00542">
    <property type="entry name" value="COMPLEX1_30K"/>
    <property type="match status" value="1"/>
</dbReference>
<protein>
    <recommendedName>
        <fullName evidence="3">NADH-quinone oxidoreductase subunit C</fullName>
        <ecNumber evidence="3">7.1.1.-</ecNumber>
    </recommendedName>
    <alternativeName>
        <fullName evidence="3">NADH dehydrogenase I subunit C</fullName>
    </alternativeName>
    <alternativeName>
        <fullName evidence="3">NDH-1 subunit C</fullName>
    </alternativeName>
</protein>
<dbReference type="PANTHER" id="PTHR10884">
    <property type="entry name" value="NADH DEHYDROGENASE UBIQUINONE IRON-SULFUR PROTEIN 3"/>
    <property type="match status" value="1"/>
</dbReference>
<dbReference type="AlphaFoldDB" id="A0A939GH34"/>
<keyword evidence="3 4" id="KW-1278">Translocase</keyword>
<comment type="caution">
    <text evidence="7">The sequence shown here is derived from an EMBL/GenBank/DDBJ whole genome shotgun (WGS) entry which is preliminary data.</text>
</comment>
<dbReference type="HAMAP" id="MF_01357">
    <property type="entry name" value="NDH1_NuoC"/>
    <property type="match status" value="1"/>
</dbReference>
<dbReference type="GO" id="GO:0005886">
    <property type="term" value="C:plasma membrane"/>
    <property type="evidence" value="ECO:0007669"/>
    <property type="project" value="UniProtKB-SubCell"/>
</dbReference>
<keyword evidence="3 4" id="KW-0520">NAD</keyword>
<proteinExistence type="inferred from homology"/>
<dbReference type="Gene3D" id="3.30.460.80">
    <property type="entry name" value="NADH:ubiquinone oxidoreductase, 30kDa subunit"/>
    <property type="match status" value="1"/>
</dbReference>
<evidence type="ECO:0000256" key="1">
    <source>
        <dbReference type="ARBA" id="ARBA00007569"/>
    </source>
</evidence>
<dbReference type="InterPro" id="IPR037232">
    <property type="entry name" value="NADH_quin_OxRdtase_su_C/D-like"/>
</dbReference>
<evidence type="ECO:0000256" key="5">
    <source>
        <dbReference type="RuleBase" id="RU003582"/>
    </source>
</evidence>
<comment type="similarity">
    <text evidence="1 3 4">Belongs to the complex I 30 kDa subunit family.</text>
</comment>
<sequence>MTFSQITDLLAQRFTVTPVEANFQPYLTVEAGELVALCQFLRNDDRLFFDLLACVTAIDNGVETGTMEVIYNLTSIPYGHDLMLKLTVARPVQIIQPVDLENISEIALPDVPSLTAIWRTADWHEREAFDLVGIRFVGHPDLRRILLPTDWTGHPLRRDYTEPERYHGISTNVV</sequence>
<evidence type="ECO:0000259" key="6">
    <source>
        <dbReference type="Pfam" id="PF00329"/>
    </source>
</evidence>
<dbReference type="EC" id="7.1.1.-" evidence="3"/>
<feature type="domain" description="NADH:ubiquinone oxidoreductase 30kDa subunit" evidence="6">
    <location>
        <begin position="27"/>
        <end position="162"/>
    </location>
</feature>
<keyword evidence="3 5" id="KW-0874">Quinone</keyword>
<evidence type="ECO:0000313" key="8">
    <source>
        <dbReference type="Proteomes" id="UP000664034"/>
    </source>
</evidence>
<evidence type="ECO:0000256" key="4">
    <source>
        <dbReference type="RuleBase" id="RU003456"/>
    </source>
</evidence>
<dbReference type="EMBL" id="JAFMYV010000005">
    <property type="protein sequence ID" value="MBO0937340.1"/>
    <property type="molecule type" value="Genomic_DNA"/>
</dbReference>
<evidence type="ECO:0000313" key="7">
    <source>
        <dbReference type="EMBL" id="MBO0937340.1"/>
    </source>
</evidence>
<dbReference type="InterPro" id="IPR020396">
    <property type="entry name" value="NADH_UbQ_OxRdtase_CS"/>
</dbReference>
<evidence type="ECO:0000256" key="3">
    <source>
        <dbReference type="HAMAP-Rule" id="MF_01357"/>
    </source>
</evidence>
<dbReference type="RefSeq" id="WP_207364882.1">
    <property type="nucleotide sequence ID" value="NZ_JAFMYV010000005.1"/>
</dbReference>
<comment type="function">
    <text evidence="3">NDH-1 shuttles electrons from NADH, via FMN and iron-sulfur (Fe-S) centers, to quinones in the respiratory chain. The immediate electron acceptor for the enzyme in this species is believed to be a menaquinone. Couples the redox reaction to proton translocation (for every two electrons transferred, four hydrogen ions are translocated across the cytoplasmic membrane), and thus conserves the redox energy in a proton gradient.</text>
</comment>
<evidence type="ECO:0000256" key="2">
    <source>
        <dbReference type="ARBA" id="ARBA00022448"/>
    </source>
</evidence>
<dbReference type="Pfam" id="PF00329">
    <property type="entry name" value="Complex1_30kDa"/>
    <property type="match status" value="1"/>
</dbReference>
<reference evidence="7" key="1">
    <citation type="submission" date="2021-03" db="EMBL/GenBank/DDBJ databases">
        <title>Fibrella sp. HMF5335 genome sequencing and assembly.</title>
        <authorList>
            <person name="Kang H."/>
            <person name="Kim H."/>
            <person name="Bae S."/>
            <person name="Joh K."/>
        </authorList>
    </citation>
    <scope>NUCLEOTIDE SEQUENCE</scope>
    <source>
        <strain evidence="7">HMF5335</strain>
    </source>
</reference>
<gene>
    <name evidence="3" type="primary">nuoC</name>
    <name evidence="7" type="ORF">J2I47_12355</name>
</gene>
<dbReference type="GO" id="GO:0008137">
    <property type="term" value="F:NADH dehydrogenase (ubiquinone) activity"/>
    <property type="evidence" value="ECO:0007669"/>
    <property type="project" value="InterPro"/>
</dbReference>
<comment type="subcellular location">
    <subcellularLocation>
        <location evidence="3">Cell membrane</location>
        <topology evidence="3">Peripheral membrane protein</topology>
        <orientation evidence="3">Cytoplasmic side</orientation>
    </subcellularLocation>
</comment>
<organism evidence="7 8">
    <name type="scientific">Fibrella rubiginis</name>
    <dbReference type="NCBI Taxonomy" id="2817060"/>
    <lineage>
        <taxon>Bacteria</taxon>
        <taxon>Pseudomonadati</taxon>
        <taxon>Bacteroidota</taxon>
        <taxon>Cytophagia</taxon>
        <taxon>Cytophagales</taxon>
        <taxon>Spirosomataceae</taxon>
        <taxon>Fibrella</taxon>
    </lineage>
</organism>
<dbReference type="InterPro" id="IPR010218">
    <property type="entry name" value="NADH_DH_suC"/>
</dbReference>
<name>A0A939GH34_9BACT</name>
<dbReference type="PANTHER" id="PTHR10884:SF14">
    <property type="entry name" value="NADH DEHYDROGENASE [UBIQUINONE] IRON-SULFUR PROTEIN 3, MITOCHONDRIAL"/>
    <property type="match status" value="1"/>
</dbReference>
<keyword evidence="8" id="KW-1185">Reference proteome</keyword>
<comment type="catalytic activity">
    <reaction evidence="3 5">
        <text>a quinone + NADH + 5 H(+)(in) = a quinol + NAD(+) + 4 H(+)(out)</text>
        <dbReference type="Rhea" id="RHEA:57888"/>
        <dbReference type="ChEBI" id="CHEBI:15378"/>
        <dbReference type="ChEBI" id="CHEBI:24646"/>
        <dbReference type="ChEBI" id="CHEBI:57540"/>
        <dbReference type="ChEBI" id="CHEBI:57945"/>
        <dbReference type="ChEBI" id="CHEBI:132124"/>
    </reaction>
</comment>
<dbReference type="GO" id="GO:0050136">
    <property type="term" value="F:NADH dehydrogenase (quinone) (non-electrogenic) activity"/>
    <property type="evidence" value="ECO:0007669"/>
    <property type="project" value="UniProtKB-UniRule"/>
</dbReference>
<dbReference type="InterPro" id="IPR001268">
    <property type="entry name" value="NADH_UbQ_OxRdtase_30kDa_su"/>
</dbReference>
<keyword evidence="2 3" id="KW-0813">Transport</keyword>